<dbReference type="GO" id="GO:0003824">
    <property type="term" value="F:catalytic activity"/>
    <property type="evidence" value="ECO:0007669"/>
    <property type="project" value="InterPro"/>
</dbReference>
<evidence type="ECO:0000256" key="2">
    <source>
        <dbReference type="ARBA" id="ARBA00005001"/>
    </source>
</evidence>
<evidence type="ECO:0000256" key="1">
    <source>
        <dbReference type="ARBA" id="ARBA00004418"/>
    </source>
</evidence>
<dbReference type="Gene3D" id="2.70.98.10">
    <property type="match status" value="1"/>
</dbReference>
<keyword evidence="5" id="KW-0574">Periplasm</keyword>
<accession>A0A7X1B766</accession>
<evidence type="ECO:0000259" key="6">
    <source>
        <dbReference type="Pfam" id="PF04349"/>
    </source>
</evidence>
<dbReference type="InterPro" id="IPR014718">
    <property type="entry name" value="GH-type_carb-bd"/>
</dbReference>
<dbReference type="InterPro" id="IPR014438">
    <property type="entry name" value="Glucan_biosyn_MdoG/MdoD"/>
</dbReference>
<feature type="domain" description="Glucan biosynthesis periplasmic MdoG C-terminal" evidence="6">
    <location>
        <begin position="35"/>
        <end position="503"/>
    </location>
</feature>
<dbReference type="AlphaFoldDB" id="A0A7X1B766"/>
<dbReference type="InterPro" id="IPR014756">
    <property type="entry name" value="Ig_E-set"/>
</dbReference>
<dbReference type="GO" id="GO:0030288">
    <property type="term" value="C:outer membrane-bounded periplasmic space"/>
    <property type="evidence" value="ECO:0007669"/>
    <property type="project" value="TreeGrafter"/>
</dbReference>
<evidence type="ECO:0000313" key="7">
    <source>
        <dbReference type="EMBL" id="MBC2606782.1"/>
    </source>
</evidence>
<dbReference type="PIRSF" id="PIRSF006281">
    <property type="entry name" value="MdoG"/>
    <property type="match status" value="1"/>
</dbReference>
<protein>
    <recommendedName>
        <fullName evidence="4">Glucans biosynthesis protein G</fullName>
    </recommendedName>
</protein>
<dbReference type="SUPFAM" id="SSF81296">
    <property type="entry name" value="E set domains"/>
    <property type="match status" value="1"/>
</dbReference>
<dbReference type="Gene3D" id="2.60.40.10">
    <property type="entry name" value="Immunoglobulins"/>
    <property type="match status" value="1"/>
</dbReference>
<dbReference type="PROSITE" id="PS51257">
    <property type="entry name" value="PROKAR_LIPOPROTEIN"/>
    <property type="match status" value="1"/>
</dbReference>
<comment type="similarity">
    <text evidence="3">Belongs to the OpgD/OpgG family.</text>
</comment>
<dbReference type="PANTHER" id="PTHR30504:SF4">
    <property type="entry name" value="GLUCANS BIOSYNTHESIS PROTEIN G"/>
    <property type="match status" value="1"/>
</dbReference>
<dbReference type="InterPro" id="IPR013783">
    <property type="entry name" value="Ig-like_fold"/>
</dbReference>
<organism evidence="7 8">
    <name type="scientific">Pelagicoccus albus</name>
    <dbReference type="NCBI Taxonomy" id="415222"/>
    <lineage>
        <taxon>Bacteria</taxon>
        <taxon>Pseudomonadati</taxon>
        <taxon>Verrucomicrobiota</taxon>
        <taxon>Opitutia</taxon>
        <taxon>Puniceicoccales</taxon>
        <taxon>Pelagicoccaceae</taxon>
        <taxon>Pelagicoccus</taxon>
    </lineage>
</organism>
<dbReference type="InterPro" id="IPR011013">
    <property type="entry name" value="Gal_mutarotase_sf_dom"/>
</dbReference>
<keyword evidence="8" id="KW-1185">Reference proteome</keyword>
<dbReference type="RefSeq" id="WP_185660648.1">
    <property type="nucleotide sequence ID" value="NZ_CAWPOO010000012.1"/>
</dbReference>
<dbReference type="SUPFAM" id="SSF74650">
    <property type="entry name" value="Galactose mutarotase-like"/>
    <property type="match status" value="1"/>
</dbReference>
<dbReference type="EMBL" id="JACHVC010000012">
    <property type="protein sequence ID" value="MBC2606782.1"/>
    <property type="molecule type" value="Genomic_DNA"/>
</dbReference>
<comment type="caution">
    <text evidence="7">The sequence shown here is derived from an EMBL/GenBank/DDBJ whole genome shotgun (WGS) entry which is preliminary data.</text>
</comment>
<dbReference type="Proteomes" id="UP000526501">
    <property type="component" value="Unassembled WGS sequence"/>
</dbReference>
<sequence>MCRNSLFGRAPLVAAATILLSGCASVDAMRRVEVDFEYVADLAEDLSKSPYVAPEPLPGFLNDLDYDAYRKIRYDADKYMWKDEGLPFSLGFFHPGFLHKNRLKVNEFTPTHAQHVRYLKEFFEFDDAELEARMPSSLDYAGLRLSYDAGNEGTDYREVASFLGASYFRGTGFDTRYGTSARGLAINSGLGIEEEFPIFREVWLGKPLGNSSKLVMYALLDGPSVTGAYEFVIRPGTSTVMEVKARVFLRESVESFGIAPLTSMYWRGENRTSFEHDYRPEVHDTDGLIVLEAEDSPLWRALDLSDKTRLSYFSTEELSGFGLMQRDRDFDSYQDLEAEYHNRPSVWIETKGDWGKGFVKLVELPTNTEFEDNVVAFWEPAILPEKGGSMEFEYDLHWSPEPAPEAYPSATVVSTRTGTDPSYPGSEVFVIEFSGSETTESPELLTAVEGAARMIDEQVVWNPYSQTWRVVLRLEPVEAGVTELRSQLLFPSGENSEVWAYQWTH</sequence>
<dbReference type="InterPro" id="IPR007444">
    <property type="entry name" value="Glucan_biosyn_MdoG_C"/>
</dbReference>
<evidence type="ECO:0000256" key="4">
    <source>
        <dbReference type="ARBA" id="ARBA00015376"/>
    </source>
</evidence>
<dbReference type="UniPathway" id="UPA00637"/>
<proteinExistence type="inferred from homology"/>
<comment type="pathway">
    <text evidence="2">Glycan metabolism; osmoregulated periplasmic glucan (OPG) biosynthesis.</text>
</comment>
<reference evidence="7 8" key="1">
    <citation type="submission" date="2020-07" db="EMBL/GenBank/DDBJ databases">
        <authorList>
            <person name="Feng X."/>
        </authorList>
    </citation>
    <scope>NUCLEOTIDE SEQUENCE [LARGE SCALE GENOMIC DNA]</scope>
    <source>
        <strain evidence="7 8">JCM23202</strain>
    </source>
</reference>
<evidence type="ECO:0000256" key="3">
    <source>
        <dbReference type="ARBA" id="ARBA00009284"/>
    </source>
</evidence>
<evidence type="ECO:0000313" key="8">
    <source>
        <dbReference type="Proteomes" id="UP000526501"/>
    </source>
</evidence>
<dbReference type="GO" id="GO:0051274">
    <property type="term" value="P:beta-glucan biosynthetic process"/>
    <property type="evidence" value="ECO:0007669"/>
    <property type="project" value="TreeGrafter"/>
</dbReference>
<dbReference type="Pfam" id="PF04349">
    <property type="entry name" value="MdoG"/>
    <property type="match status" value="1"/>
</dbReference>
<dbReference type="GO" id="GO:0030246">
    <property type="term" value="F:carbohydrate binding"/>
    <property type="evidence" value="ECO:0007669"/>
    <property type="project" value="InterPro"/>
</dbReference>
<evidence type="ECO:0000256" key="5">
    <source>
        <dbReference type="ARBA" id="ARBA00022764"/>
    </source>
</evidence>
<name>A0A7X1B766_9BACT</name>
<comment type="subcellular location">
    <subcellularLocation>
        <location evidence="1">Periplasm</location>
    </subcellularLocation>
</comment>
<dbReference type="PANTHER" id="PTHR30504">
    <property type="entry name" value="GLUCANS BIOSYNTHESIS PROTEIN"/>
    <property type="match status" value="1"/>
</dbReference>
<gene>
    <name evidence="7" type="ORF">H5P27_12080</name>
</gene>